<organism evidence="1 2">
    <name type="scientific">Rhizophagus clarus</name>
    <dbReference type="NCBI Taxonomy" id="94130"/>
    <lineage>
        <taxon>Eukaryota</taxon>
        <taxon>Fungi</taxon>
        <taxon>Fungi incertae sedis</taxon>
        <taxon>Mucoromycota</taxon>
        <taxon>Glomeromycotina</taxon>
        <taxon>Glomeromycetes</taxon>
        <taxon>Glomerales</taxon>
        <taxon>Glomeraceae</taxon>
        <taxon>Rhizophagus</taxon>
    </lineage>
</organism>
<dbReference type="Proteomes" id="UP000615446">
    <property type="component" value="Unassembled WGS sequence"/>
</dbReference>
<proteinExistence type="predicted"/>
<name>A0A8H3MC67_9GLOM</name>
<dbReference type="EMBL" id="BLAL01000300">
    <property type="protein sequence ID" value="GET01607.1"/>
    <property type="molecule type" value="Genomic_DNA"/>
</dbReference>
<sequence>MSMVPYSFWSKEHSKINQTTISETLENGINQLRSYMIVIAKGKPTDYSSSGIVDKRVKITKSYPNKLKGFVILVIGFHRILWRPVEDVISNYLYYKV</sequence>
<evidence type="ECO:0000313" key="1">
    <source>
        <dbReference type="EMBL" id="GET01607.1"/>
    </source>
</evidence>
<comment type="caution">
    <text evidence="1">The sequence shown here is derived from an EMBL/GenBank/DDBJ whole genome shotgun (WGS) entry which is preliminary data.</text>
</comment>
<gene>
    <name evidence="1" type="ORF">RCL2_002800800</name>
</gene>
<protein>
    <submittedName>
        <fullName evidence="1">Uncharacterized protein</fullName>
    </submittedName>
</protein>
<reference evidence="1" key="1">
    <citation type="submission" date="2019-10" db="EMBL/GenBank/DDBJ databases">
        <title>Conservation and host-specific expression of non-tandemly repeated heterogenous ribosome RNA gene in arbuscular mycorrhizal fungi.</title>
        <authorList>
            <person name="Maeda T."/>
            <person name="Kobayashi Y."/>
            <person name="Nakagawa T."/>
            <person name="Ezawa T."/>
            <person name="Yamaguchi K."/>
            <person name="Bino T."/>
            <person name="Nishimoto Y."/>
            <person name="Shigenobu S."/>
            <person name="Kawaguchi M."/>
        </authorList>
    </citation>
    <scope>NUCLEOTIDE SEQUENCE</scope>
    <source>
        <strain evidence="1">HR1</strain>
    </source>
</reference>
<dbReference type="OrthoDB" id="3068380at2759"/>
<dbReference type="AlphaFoldDB" id="A0A8H3MC67"/>
<evidence type="ECO:0000313" key="2">
    <source>
        <dbReference type="Proteomes" id="UP000615446"/>
    </source>
</evidence>
<accession>A0A8H3MC67</accession>